<dbReference type="InterPro" id="IPR002934">
    <property type="entry name" value="Polymerase_NTP_transf_dom"/>
</dbReference>
<accession>A0A7C1VVY8</accession>
<dbReference type="CDD" id="cd05403">
    <property type="entry name" value="NT_KNTase_like"/>
    <property type="match status" value="1"/>
</dbReference>
<evidence type="ECO:0000259" key="10">
    <source>
        <dbReference type="Pfam" id="PF01909"/>
    </source>
</evidence>
<name>A0A7C1VVY8_DESA2</name>
<proteinExistence type="inferred from homology"/>
<keyword evidence="2" id="KW-1277">Toxin-antitoxin system</keyword>
<keyword evidence="8" id="KW-0460">Magnesium</keyword>
<sequence length="97" mass="11150">MKTLKEIEKILKENKAILAERFKVKEIGIFGSYVRGEQKEKSDVDILVSFYEPISLLKLVSLENFLSALTGVKIDIVPKEDIRPELKERILGEVIYL</sequence>
<keyword evidence="4" id="KW-0548">Nucleotidyltransferase</keyword>
<gene>
    <name evidence="11" type="ORF">ENI35_00055</name>
</gene>
<dbReference type="GO" id="GO:0016779">
    <property type="term" value="F:nucleotidyltransferase activity"/>
    <property type="evidence" value="ECO:0007669"/>
    <property type="project" value="UniProtKB-KW"/>
</dbReference>
<comment type="cofactor">
    <cofactor evidence="1">
        <name>Mg(2+)</name>
        <dbReference type="ChEBI" id="CHEBI:18420"/>
    </cofactor>
</comment>
<evidence type="ECO:0000256" key="1">
    <source>
        <dbReference type="ARBA" id="ARBA00001946"/>
    </source>
</evidence>
<evidence type="ECO:0000256" key="9">
    <source>
        <dbReference type="ARBA" id="ARBA00038276"/>
    </source>
</evidence>
<dbReference type="Gene3D" id="3.30.460.10">
    <property type="entry name" value="Beta Polymerase, domain 2"/>
    <property type="match status" value="1"/>
</dbReference>
<keyword evidence="5" id="KW-0479">Metal-binding</keyword>
<protein>
    <submittedName>
        <fullName evidence="11">DNA polymerase beta</fullName>
    </submittedName>
</protein>
<keyword evidence="3" id="KW-0808">Transferase</keyword>
<dbReference type="InterPro" id="IPR052038">
    <property type="entry name" value="Type-VII_TA_antitoxin"/>
</dbReference>
<reference evidence="11" key="1">
    <citation type="journal article" date="2020" name="mSystems">
        <title>Genome- and Community-Level Interaction Insights into Carbon Utilization and Element Cycling Functions of Hydrothermarchaeota in Hydrothermal Sediment.</title>
        <authorList>
            <person name="Zhou Z."/>
            <person name="Liu Y."/>
            <person name="Xu W."/>
            <person name="Pan J."/>
            <person name="Luo Z.H."/>
            <person name="Li M."/>
        </authorList>
    </citation>
    <scope>NUCLEOTIDE SEQUENCE [LARGE SCALE GENOMIC DNA]</scope>
    <source>
        <strain evidence="11">HyVt-389</strain>
    </source>
</reference>
<evidence type="ECO:0000256" key="2">
    <source>
        <dbReference type="ARBA" id="ARBA00022649"/>
    </source>
</evidence>
<dbReference type="AlphaFoldDB" id="A0A7C1VVY8"/>
<evidence type="ECO:0000256" key="5">
    <source>
        <dbReference type="ARBA" id="ARBA00022723"/>
    </source>
</evidence>
<evidence type="ECO:0000313" key="11">
    <source>
        <dbReference type="EMBL" id="HEC67206.1"/>
    </source>
</evidence>
<dbReference type="SUPFAM" id="SSF81301">
    <property type="entry name" value="Nucleotidyltransferase"/>
    <property type="match status" value="1"/>
</dbReference>
<dbReference type="GO" id="GO:0005524">
    <property type="term" value="F:ATP binding"/>
    <property type="evidence" value="ECO:0007669"/>
    <property type="project" value="UniProtKB-KW"/>
</dbReference>
<dbReference type="PANTHER" id="PTHR33571:SF19">
    <property type="entry name" value="PROTEIN ADENYLYLTRANSFERASE MJ0128-RELATED"/>
    <property type="match status" value="1"/>
</dbReference>
<evidence type="ECO:0000256" key="7">
    <source>
        <dbReference type="ARBA" id="ARBA00022840"/>
    </source>
</evidence>
<dbReference type="Proteomes" id="UP000885738">
    <property type="component" value="Unassembled WGS sequence"/>
</dbReference>
<dbReference type="GO" id="GO:0046872">
    <property type="term" value="F:metal ion binding"/>
    <property type="evidence" value="ECO:0007669"/>
    <property type="project" value="UniProtKB-KW"/>
</dbReference>
<keyword evidence="7" id="KW-0067">ATP-binding</keyword>
<evidence type="ECO:0000256" key="4">
    <source>
        <dbReference type="ARBA" id="ARBA00022695"/>
    </source>
</evidence>
<dbReference type="Pfam" id="PF01909">
    <property type="entry name" value="NTP_transf_2"/>
    <property type="match status" value="1"/>
</dbReference>
<evidence type="ECO:0000256" key="3">
    <source>
        <dbReference type="ARBA" id="ARBA00022679"/>
    </source>
</evidence>
<evidence type="ECO:0000256" key="8">
    <source>
        <dbReference type="ARBA" id="ARBA00022842"/>
    </source>
</evidence>
<organism evidence="11">
    <name type="scientific">Desulfofervidus auxilii</name>
    <dbReference type="NCBI Taxonomy" id="1621989"/>
    <lineage>
        <taxon>Bacteria</taxon>
        <taxon>Pseudomonadati</taxon>
        <taxon>Thermodesulfobacteriota</taxon>
        <taxon>Candidatus Desulfofervidia</taxon>
        <taxon>Candidatus Desulfofervidales</taxon>
        <taxon>Candidatus Desulfofervidaceae</taxon>
        <taxon>Candidatus Desulfofervidus</taxon>
    </lineage>
</organism>
<evidence type="ECO:0000256" key="6">
    <source>
        <dbReference type="ARBA" id="ARBA00022741"/>
    </source>
</evidence>
<dbReference type="EMBL" id="DRIH01000002">
    <property type="protein sequence ID" value="HEC67206.1"/>
    <property type="molecule type" value="Genomic_DNA"/>
</dbReference>
<keyword evidence="6" id="KW-0547">Nucleotide-binding</keyword>
<feature type="domain" description="Polymerase nucleotidyl transferase" evidence="10">
    <location>
        <begin position="13"/>
        <end position="96"/>
    </location>
</feature>
<comment type="caution">
    <text evidence="11">The sequence shown here is derived from an EMBL/GenBank/DDBJ whole genome shotgun (WGS) entry which is preliminary data.</text>
</comment>
<dbReference type="PANTHER" id="PTHR33571">
    <property type="entry name" value="SSL8005 PROTEIN"/>
    <property type="match status" value="1"/>
</dbReference>
<comment type="similarity">
    <text evidence="9">Belongs to the MntA antitoxin family.</text>
</comment>
<dbReference type="InterPro" id="IPR043519">
    <property type="entry name" value="NT_sf"/>
</dbReference>